<dbReference type="InterPro" id="IPR056681">
    <property type="entry name" value="DUF7779"/>
</dbReference>
<dbReference type="GO" id="GO:0007165">
    <property type="term" value="P:signal transduction"/>
    <property type="evidence" value="ECO:0007669"/>
    <property type="project" value="InterPro"/>
</dbReference>
<protein>
    <submittedName>
        <fullName evidence="13">Tetratricopeptide repeat-containing protein</fullName>
    </submittedName>
</protein>
<evidence type="ECO:0000256" key="11">
    <source>
        <dbReference type="SAM" id="MobiDB-lite"/>
    </source>
</evidence>
<keyword evidence="8" id="KW-0505">Motor protein</keyword>
<feature type="compositionally biased region" description="Basic residues" evidence="11">
    <location>
        <begin position="897"/>
        <end position="915"/>
    </location>
</feature>
<keyword evidence="7" id="KW-0175">Coiled coil</keyword>
<evidence type="ECO:0000256" key="3">
    <source>
        <dbReference type="ARBA" id="ARBA00022490"/>
    </source>
</evidence>
<dbReference type="Pfam" id="PF25000">
    <property type="entry name" value="DUF7779"/>
    <property type="match status" value="1"/>
</dbReference>
<dbReference type="PANTHER" id="PTHR45783:SF3">
    <property type="entry name" value="KINESIN LIGHT CHAIN"/>
    <property type="match status" value="1"/>
</dbReference>
<dbReference type="GO" id="GO:0007018">
    <property type="term" value="P:microtubule-based movement"/>
    <property type="evidence" value="ECO:0007669"/>
    <property type="project" value="TreeGrafter"/>
</dbReference>
<reference evidence="13" key="1">
    <citation type="submission" date="2019-02" db="EMBL/GenBank/DDBJ databases">
        <authorList>
            <person name="Gruber-Vodicka R. H."/>
            <person name="Seah K. B. B."/>
        </authorList>
    </citation>
    <scope>NUCLEOTIDE SEQUENCE</scope>
    <source>
        <strain evidence="13">BECK_BY1</strain>
    </source>
</reference>
<dbReference type="PROSITE" id="PS50005">
    <property type="entry name" value="TPR"/>
    <property type="match status" value="4"/>
</dbReference>
<dbReference type="GO" id="GO:0005871">
    <property type="term" value="C:kinesin complex"/>
    <property type="evidence" value="ECO:0007669"/>
    <property type="project" value="InterPro"/>
</dbReference>
<evidence type="ECO:0000256" key="9">
    <source>
        <dbReference type="ARBA" id="ARBA00023212"/>
    </source>
</evidence>
<dbReference type="SUPFAM" id="SSF52540">
    <property type="entry name" value="P-loop containing nucleoside triphosphate hydrolases"/>
    <property type="match status" value="1"/>
</dbReference>
<dbReference type="SMART" id="SM00255">
    <property type="entry name" value="TIR"/>
    <property type="match status" value="1"/>
</dbReference>
<dbReference type="SUPFAM" id="SSF48452">
    <property type="entry name" value="TPR-like"/>
    <property type="match status" value="1"/>
</dbReference>
<dbReference type="PANTHER" id="PTHR45783">
    <property type="entry name" value="KINESIN LIGHT CHAIN"/>
    <property type="match status" value="1"/>
</dbReference>
<feature type="compositionally biased region" description="Basic and acidic residues" evidence="11">
    <location>
        <begin position="887"/>
        <end position="896"/>
    </location>
</feature>
<evidence type="ECO:0000256" key="4">
    <source>
        <dbReference type="ARBA" id="ARBA00022701"/>
    </source>
</evidence>
<keyword evidence="6 10" id="KW-0802">TPR repeat</keyword>
<dbReference type="Gene3D" id="3.40.50.10140">
    <property type="entry name" value="Toll/interleukin-1 receptor homology (TIR) domain"/>
    <property type="match status" value="1"/>
</dbReference>
<dbReference type="EMBL" id="CAADFX010000021">
    <property type="protein sequence ID" value="VFK54301.1"/>
    <property type="molecule type" value="Genomic_DNA"/>
</dbReference>
<evidence type="ECO:0000256" key="1">
    <source>
        <dbReference type="ARBA" id="ARBA00004245"/>
    </source>
</evidence>
<dbReference type="SUPFAM" id="SSF52200">
    <property type="entry name" value="Toll/Interleukin receptor TIR domain"/>
    <property type="match status" value="1"/>
</dbReference>
<feature type="region of interest" description="Disordered" evidence="11">
    <location>
        <begin position="887"/>
        <end position="915"/>
    </location>
</feature>
<dbReference type="InterPro" id="IPR019734">
    <property type="entry name" value="TPR_rpt"/>
</dbReference>
<dbReference type="InterPro" id="IPR011990">
    <property type="entry name" value="TPR-like_helical_dom_sf"/>
</dbReference>
<evidence type="ECO:0000259" key="12">
    <source>
        <dbReference type="PROSITE" id="PS50104"/>
    </source>
</evidence>
<dbReference type="SMART" id="SM00028">
    <property type="entry name" value="TPR"/>
    <property type="match status" value="8"/>
</dbReference>
<evidence type="ECO:0000256" key="2">
    <source>
        <dbReference type="ARBA" id="ARBA00009622"/>
    </source>
</evidence>
<dbReference type="InterPro" id="IPR013105">
    <property type="entry name" value="TPR_2"/>
</dbReference>
<dbReference type="Pfam" id="PF13424">
    <property type="entry name" value="TPR_12"/>
    <property type="match status" value="3"/>
</dbReference>
<feature type="repeat" description="TPR" evidence="10">
    <location>
        <begin position="712"/>
        <end position="745"/>
    </location>
</feature>
<dbReference type="InterPro" id="IPR000157">
    <property type="entry name" value="TIR_dom"/>
</dbReference>
<accession>A0A450ZKL0</accession>
<dbReference type="Pfam" id="PF13676">
    <property type="entry name" value="TIR_2"/>
    <property type="match status" value="1"/>
</dbReference>
<feature type="repeat" description="TPR" evidence="10">
    <location>
        <begin position="670"/>
        <end position="703"/>
    </location>
</feature>
<evidence type="ECO:0000256" key="6">
    <source>
        <dbReference type="ARBA" id="ARBA00022803"/>
    </source>
</evidence>
<organism evidence="13">
    <name type="scientific">Candidatus Kentrum sp. TUN</name>
    <dbReference type="NCBI Taxonomy" id="2126343"/>
    <lineage>
        <taxon>Bacteria</taxon>
        <taxon>Pseudomonadati</taxon>
        <taxon>Pseudomonadota</taxon>
        <taxon>Gammaproteobacteria</taxon>
        <taxon>Candidatus Kentrum</taxon>
    </lineage>
</organism>
<gene>
    <name evidence="13" type="ORF">BECKTUN1418D_GA0071000_102118</name>
</gene>
<dbReference type="Pfam" id="PF07719">
    <property type="entry name" value="TPR_2"/>
    <property type="match status" value="1"/>
</dbReference>
<dbReference type="AlphaFoldDB" id="A0A450ZKL0"/>
<feature type="region of interest" description="Disordered" evidence="11">
    <location>
        <begin position="139"/>
        <end position="173"/>
    </location>
</feature>
<dbReference type="InterPro" id="IPR035897">
    <property type="entry name" value="Toll_tir_struct_dom_sf"/>
</dbReference>
<comment type="similarity">
    <text evidence="2">Belongs to the kinesin light chain family.</text>
</comment>
<evidence type="ECO:0000256" key="8">
    <source>
        <dbReference type="ARBA" id="ARBA00023175"/>
    </source>
</evidence>
<keyword evidence="3" id="KW-0963">Cytoplasm</keyword>
<dbReference type="GO" id="GO:0005737">
    <property type="term" value="C:cytoplasm"/>
    <property type="evidence" value="ECO:0007669"/>
    <property type="project" value="TreeGrafter"/>
</dbReference>
<feature type="repeat" description="TPR" evidence="10">
    <location>
        <begin position="586"/>
        <end position="619"/>
    </location>
</feature>
<dbReference type="InterPro" id="IPR027417">
    <property type="entry name" value="P-loop_NTPase"/>
</dbReference>
<dbReference type="PROSITE" id="PS50104">
    <property type="entry name" value="TIR"/>
    <property type="match status" value="1"/>
</dbReference>
<keyword evidence="4" id="KW-0493">Microtubule</keyword>
<keyword evidence="5" id="KW-0677">Repeat</keyword>
<dbReference type="Gene3D" id="3.40.50.300">
    <property type="entry name" value="P-loop containing nucleotide triphosphate hydrolases"/>
    <property type="match status" value="1"/>
</dbReference>
<evidence type="ECO:0000313" key="13">
    <source>
        <dbReference type="EMBL" id="VFK54301.1"/>
    </source>
</evidence>
<evidence type="ECO:0000256" key="10">
    <source>
        <dbReference type="PROSITE-ProRule" id="PRU00339"/>
    </source>
</evidence>
<comment type="subcellular location">
    <subcellularLocation>
        <location evidence="1">Cytoplasm</location>
        <location evidence="1">Cytoskeleton</location>
    </subcellularLocation>
</comment>
<feature type="domain" description="TIR" evidence="12">
    <location>
        <begin position="2"/>
        <end position="126"/>
    </location>
</feature>
<dbReference type="GO" id="GO:0019894">
    <property type="term" value="F:kinesin binding"/>
    <property type="evidence" value="ECO:0007669"/>
    <property type="project" value="TreeGrafter"/>
</dbReference>
<proteinExistence type="inferred from homology"/>
<dbReference type="Gene3D" id="1.25.40.10">
    <property type="entry name" value="Tetratricopeptide repeat domain"/>
    <property type="match status" value="2"/>
</dbReference>
<evidence type="ECO:0000256" key="7">
    <source>
        <dbReference type="ARBA" id="ARBA00023054"/>
    </source>
</evidence>
<name>A0A450ZKL0_9GAMM</name>
<keyword evidence="9" id="KW-0206">Cytoskeleton</keyword>
<evidence type="ECO:0000256" key="5">
    <source>
        <dbReference type="ARBA" id="ARBA00022737"/>
    </source>
</evidence>
<dbReference type="InterPro" id="IPR002151">
    <property type="entry name" value="Kinesin_light"/>
</dbReference>
<feature type="repeat" description="TPR" evidence="10">
    <location>
        <begin position="754"/>
        <end position="787"/>
    </location>
</feature>
<sequence length="915" mass="102572">MNDKTVFLSYRRDTTGKAFARSIERELTHHGYDVFLDVDTMESGPWPDQIERAIPACAHFLLLLTPGALDKCDDQNDWVRREYELAARYQRNIVPVREESFDTDHERAHCPESMGGVFPLQIATVSHGRFKNDITELTGHYIPPHKAPKQPESSAASPRQPPRTLHNLPPRNPHFTGRAELLSALRRELEDKGMAELQGMGGIGKTQTALKYAHGHAHAYGFIGWLRAEDPEDLAEAFAGLAGLLALDTKTIADRNLVIGMVKRRLETQDHGLLVFDNVEDRDAIAPYSPQWGGHTLITTRNPALGMVRAPLPTKAFMPEETRELLERHLDQGNPQALQDIHAELGGLPLALEQARAYMEESSRNITLYLELFRTRRAELLAHVASGAQTNVTVATTWQMAFERVAEEMPESAALLNLCAFLAPENIPYRLFTRGAEHLPRDLTRVADDLAFDGLITALLHHALLESNGTEFSFHRLVQAILYARLPEAERPHWLAHAIRLLNAAFPFQKADIETWTPSAALMAHVNAVRVQAEKHAVINDELGRLLNRAGNYLRVRAEYPHSRMLLETSLEIRQQLHGEQHAETAESLNNLASLLSAQGQYREAKPLFERALQVYQSVFGEAHPDTAISLNNLAGLLQSQGQYAEAKPLYERALRIRQSVFGEEHPHTAASLNNLAELLRSQGQYREAKPRYEQALRIHQSVFGEAHPDTATSLNNLGSLLRSQGQYQEAKPLFEQALKIHQSVFGEAHPDTATSLNNLGSLLYSQGQYTEAKPRCERALQIHQSVFGEEHPDTATSLYNLGMLLFKQRKKRAAIPYLERALVAHEAVFQDQHPNTLTLLVNLGAAYAATGKPLKARECLTRARAVKEKHPEYQGPLIEQFDEMLKKISHGEGKRGKTRKPKKTGQTGKGKKRS</sequence>
<dbReference type="PRINTS" id="PR00381">
    <property type="entry name" value="KINESINLIGHT"/>
</dbReference>
<dbReference type="GO" id="GO:0005874">
    <property type="term" value="C:microtubule"/>
    <property type="evidence" value="ECO:0007669"/>
    <property type="project" value="UniProtKB-KW"/>
</dbReference>
<dbReference type="NCBIfam" id="NF040586">
    <property type="entry name" value="FxSxx_TPR"/>
    <property type="match status" value="1"/>
</dbReference>